<dbReference type="SUPFAM" id="SSF48403">
    <property type="entry name" value="Ankyrin repeat"/>
    <property type="match status" value="1"/>
</dbReference>
<feature type="repeat" description="ANK" evidence="3">
    <location>
        <begin position="93"/>
        <end position="125"/>
    </location>
</feature>
<dbReference type="SMART" id="SM00248">
    <property type="entry name" value="ANK"/>
    <property type="match status" value="3"/>
</dbReference>
<dbReference type="SUPFAM" id="SSF81383">
    <property type="entry name" value="F-box domain"/>
    <property type="match status" value="1"/>
</dbReference>
<evidence type="ECO:0000256" key="3">
    <source>
        <dbReference type="PROSITE-ProRule" id="PRU00023"/>
    </source>
</evidence>
<accession>A0A8H6T2Z5</accession>
<evidence type="ECO:0000256" key="2">
    <source>
        <dbReference type="ARBA" id="ARBA00023043"/>
    </source>
</evidence>
<dbReference type="Gene3D" id="1.25.40.20">
    <property type="entry name" value="Ankyrin repeat-containing domain"/>
    <property type="match status" value="1"/>
</dbReference>
<dbReference type="PANTHER" id="PTHR24126:SF14">
    <property type="entry name" value="ANK_REP_REGION DOMAIN-CONTAINING PROTEIN"/>
    <property type="match status" value="1"/>
</dbReference>
<dbReference type="RefSeq" id="XP_037223551.1">
    <property type="nucleotide sequence ID" value="XM_037360666.1"/>
</dbReference>
<keyword evidence="1" id="KW-0677">Repeat</keyword>
<evidence type="ECO:0008006" key="6">
    <source>
        <dbReference type="Google" id="ProtNLM"/>
    </source>
</evidence>
<dbReference type="PRINTS" id="PR01415">
    <property type="entry name" value="ANKYRIN"/>
</dbReference>
<organism evidence="4 5">
    <name type="scientific">Mycena indigotica</name>
    <dbReference type="NCBI Taxonomy" id="2126181"/>
    <lineage>
        <taxon>Eukaryota</taxon>
        <taxon>Fungi</taxon>
        <taxon>Dikarya</taxon>
        <taxon>Basidiomycota</taxon>
        <taxon>Agaricomycotina</taxon>
        <taxon>Agaricomycetes</taxon>
        <taxon>Agaricomycetidae</taxon>
        <taxon>Agaricales</taxon>
        <taxon>Marasmiineae</taxon>
        <taxon>Mycenaceae</taxon>
        <taxon>Mycena</taxon>
    </lineage>
</organism>
<dbReference type="PROSITE" id="PS50088">
    <property type="entry name" value="ANK_REPEAT"/>
    <property type="match status" value="1"/>
</dbReference>
<dbReference type="Proteomes" id="UP000636479">
    <property type="component" value="Unassembled WGS sequence"/>
</dbReference>
<dbReference type="GeneID" id="59343182"/>
<keyword evidence="2 3" id="KW-0040">ANK repeat</keyword>
<dbReference type="CDD" id="cd09917">
    <property type="entry name" value="F-box_SF"/>
    <property type="match status" value="1"/>
</dbReference>
<dbReference type="InterPro" id="IPR002110">
    <property type="entry name" value="Ankyrin_rpt"/>
</dbReference>
<proteinExistence type="predicted"/>
<dbReference type="InterPro" id="IPR036047">
    <property type="entry name" value="F-box-like_dom_sf"/>
</dbReference>
<dbReference type="PROSITE" id="PS50297">
    <property type="entry name" value="ANK_REP_REGION"/>
    <property type="match status" value="1"/>
</dbReference>
<dbReference type="InterPro" id="IPR036770">
    <property type="entry name" value="Ankyrin_rpt-contain_sf"/>
</dbReference>
<dbReference type="AlphaFoldDB" id="A0A8H6T2Z5"/>
<dbReference type="Pfam" id="PF00023">
    <property type="entry name" value="Ank"/>
    <property type="match status" value="1"/>
</dbReference>
<reference evidence="4" key="1">
    <citation type="submission" date="2020-05" db="EMBL/GenBank/DDBJ databases">
        <title>Mycena genomes resolve the evolution of fungal bioluminescence.</title>
        <authorList>
            <person name="Tsai I.J."/>
        </authorList>
    </citation>
    <scope>NUCLEOTIDE SEQUENCE</scope>
    <source>
        <strain evidence="4">171206Taipei</strain>
    </source>
</reference>
<evidence type="ECO:0000313" key="5">
    <source>
        <dbReference type="Proteomes" id="UP000636479"/>
    </source>
</evidence>
<sequence>MTKVDFTDLLPVELILLIATHLPGSALPSCLRSSRRLHEILQYELGKRVIKELGADTLRRVSQHSRLAPLLKQLLAPPYSLDPNWKSITWPFTGETPLHRAAQDNNLEGARILISAGADLEAECGHLGMVELLLDAGADVNASLGPRASPDTALYLALYITYLPYAVEMIDLLLARGAALEHPGRDGTPLACALHCNPLIAKELLLRGADPAADVPLRHHSNRMPARGPLLFRLLELPNPSPQRMARWKHWRAPHPDRLVRSISLLMTYGACPMPTLRFVEAHLPVLAEAAGYTEGVAEDEMERQRATREDGEKELLKAVRQLLQDAQEGRAALPSPT</sequence>
<dbReference type="PANTHER" id="PTHR24126">
    <property type="entry name" value="ANKYRIN REPEAT, PH AND SEC7 DOMAIN CONTAINING PROTEIN SECG-RELATED"/>
    <property type="match status" value="1"/>
</dbReference>
<dbReference type="OrthoDB" id="194358at2759"/>
<dbReference type="EMBL" id="JACAZF010000003">
    <property type="protein sequence ID" value="KAF7310101.1"/>
    <property type="molecule type" value="Genomic_DNA"/>
</dbReference>
<name>A0A8H6T2Z5_9AGAR</name>
<protein>
    <recommendedName>
        <fullName evidence="6">Ankyrin</fullName>
    </recommendedName>
</protein>
<gene>
    <name evidence="4" type="ORF">MIND_00383400</name>
</gene>
<evidence type="ECO:0000313" key="4">
    <source>
        <dbReference type="EMBL" id="KAF7310101.1"/>
    </source>
</evidence>
<keyword evidence="5" id="KW-1185">Reference proteome</keyword>
<evidence type="ECO:0000256" key="1">
    <source>
        <dbReference type="ARBA" id="ARBA00022737"/>
    </source>
</evidence>
<comment type="caution">
    <text evidence="4">The sequence shown here is derived from an EMBL/GenBank/DDBJ whole genome shotgun (WGS) entry which is preliminary data.</text>
</comment>